<keyword evidence="3" id="KW-0808">Transferase</keyword>
<reference evidence="6 7" key="1">
    <citation type="journal article" date="2020" name="Mol. Plant">
        <title>The Chromosome-Based Rubber Tree Genome Provides New Insights into Spurge Genome Evolution and Rubber Biosynthesis.</title>
        <authorList>
            <person name="Liu J."/>
            <person name="Shi C."/>
            <person name="Shi C.C."/>
            <person name="Li W."/>
            <person name="Zhang Q.J."/>
            <person name="Zhang Y."/>
            <person name="Li K."/>
            <person name="Lu H.F."/>
            <person name="Shi C."/>
            <person name="Zhu S.T."/>
            <person name="Xiao Z.Y."/>
            <person name="Nan H."/>
            <person name="Yue Y."/>
            <person name="Zhu X.G."/>
            <person name="Wu Y."/>
            <person name="Hong X.N."/>
            <person name="Fan G.Y."/>
            <person name="Tong Y."/>
            <person name="Zhang D."/>
            <person name="Mao C.L."/>
            <person name="Liu Y.L."/>
            <person name="Hao S.J."/>
            <person name="Liu W.Q."/>
            <person name="Lv M.Q."/>
            <person name="Zhang H.B."/>
            <person name="Liu Y."/>
            <person name="Hu-Tang G.R."/>
            <person name="Wang J.P."/>
            <person name="Wang J.H."/>
            <person name="Sun Y.H."/>
            <person name="Ni S.B."/>
            <person name="Chen W.B."/>
            <person name="Zhang X.C."/>
            <person name="Jiao Y.N."/>
            <person name="Eichler E.E."/>
            <person name="Li G.H."/>
            <person name="Liu X."/>
            <person name="Gao L.Z."/>
        </authorList>
    </citation>
    <scope>NUCLEOTIDE SEQUENCE [LARGE SCALE GENOMIC DNA]</scope>
    <source>
        <strain evidence="7">cv. GT1</strain>
        <tissue evidence="6">Leaf</tissue>
    </source>
</reference>
<sequence length="333" mass="37970">MQGERIKLPWKESQQFTYYLETLPTYHLVISLTHDVPAVIFSSGGFTGNLFHEINEITIPLFLTCRHFRSNLQFVITDYRPWWVSKYNRILSHLSRYQAINPAADGSVHCFPGAVIGLVYHENLVINSTEIPGGYSMFDFKHFLRQSYNLKIKNASEIEKPVLILISRRKSRRFLNENEMVTMMEQLGFRVIVTTPYRMSNLNRFASVLNSCSVMVGAHGAGLTNEVFLPDGAVMVQVVPLGLEWASANYYGDPASKMGVKYLEYKIEPEESSLLDKYGRDHPAIADPKSIFSQGYSAARAMYVDGQNLKINVTRFRKIIVEAIKLIRQSPLK</sequence>
<keyword evidence="4" id="KW-0325">Glycoprotein</keyword>
<evidence type="ECO:0000256" key="3">
    <source>
        <dbReference type="ARBA" id="ARBA00022679"/>
    </source>
</evidence>
<dbReference type="GO" id="GO:0016763">
    <property type="term" value="F:pentosyltransferase activity"/>
    <property type="evidence" value="ECO:0007669"/>
    <property type="project" value="UniProtKB-ARBA"/>
</dbReference>
<gene>
    <name evidence="6" type="ORF">GH714_023793</name>
</gene>
<dbReference type="PANTHER" id="PTHR20961:SF108">
    <property type="entry name" value="GLYCOSYLTRANSFERASE"/>
    <property type="match status" value="1"/>
</dbReference>
<evidence type="ECO:0000256" key="2">
    <source>
        <dbReference type="ARBA" id="ARBA00022676"/>
    </source>
</evidence>
<dbReference type="AlphaFoldDB" id="A0A6A6MMC1"/>
<proteinExistence type="predicted"/>
<keyword evidence="2" id="KW-0328">Glycosyltransferase</keyword>
<dbReference type="EMBL" id="JAAGAX010000005">
    <property type="protein sequence ID" value="KAF2314157.1"/>
    <property type="molecule type" value="Genomic_DNA"/>
</dbReference>
<feature type="domain" description="Glycosyltransferase 61 catalytic" evidence="5">
    <location>
        <begin position="75"/>
        <end position="236"/>
    </location>
</feature>
<evidence type="ECO:0000256" key="1">
    <source>
        <dbReference type="ARBA" id="ARBA00004323"/>
    </source>
</evidence>
<dbReference type="InterPro" id="IPR049625">
    <property type="entry name" value="Glyco_transf_61_cat"/>
</dbReference>
<dbReference type="InterPro" id="IPR007657">
    <property type="entry name" value="Glycosyltransferase_61"/>
</dbReference>
<evidence type="ECO:0000313" key="7">
    <source>
        <dbReference type="Proteomes" id="UP000467840"/>
    </source>
</evidence>
<protein>
    <recommendedName>
        <fullName evidence="5">Glycosyltransferase 61 catalytic domain-containing protein</fullName>
    </recommendedName>
</protein>
<name>A0A6A6MMC1_HEVBR</name>
<evidence type="ECO:0000313" key="6">
    <source>
        <dbReference type="EMBL" id="KAF2314157.1"/>
    </source>
</evidence>
<evidence type="ECO:0000259" key="5">
    <source>
        <dbReference type="Pfam" id="PF04577"/>
    </source>
</evidence>
<accession>A0A6A6MMC1</accession>
<dbReference type="Proteomes" id="UP000467840">
    <property type="component" value="Chromosome 15"/>
</dbReference>
<comment type="subcellular location">
    <subcellularLocation>
        <location evidence="1">Golgi apparatus membrane</location>
        <topology evidence="1">Single-pass type II membrane protein</topology>
    </subcellularLocation>
</comment>
<organism evidence="6 7">
    <name type="scientific">Hevea brasiliensis</name>
    <name type="common">Para rubber tree</name>
    <name type="synonym">Siphonia brasiliensis</name>
    <dbReference type="NCBI Taxonomy" id="3981"/>
    <lineage>
        <taxon>Eukaryota</taxon>
        <taxon>Viridiplantae</taxon>
        <taxon>Streptophyta</taxon>
        <taxon>Embryophyta</taxon>
        <taxon>Tracheophyta</taxon>
        <taxon>Spermatophyta</taxon>
        <taxon>Magnoliopsida</taxon>
        <taxon>eudicotyledons</taxon>
        <taxon>Gunneridae</taxon>
        <taxon>Pentapetalae</taxon>
        <taxon>rosids</taxon>
        <taxon>fabids</taxon>
        <taxon>Malpighiales</taxon>
        <taxon>Euphorbiaceae</taxon>
        <taxon>Crotonoideae</taxon>
        <taxon>Micrandreae</taxon>
        <taxon>Hevea</taxon>
    </lineage>
</organism>
<evidence type="ECO:0000256" key="4">
    <source>
        <dbReference type="ARBA" id="ARBA00023180"/>
    </source>
</evidence>
<dbReference type="Pfam" id="PF04577">
    <property type="entry name" value="Glyco_transf_61"/>
    <property type="match status" value="1"/>
</dbReference>
<dbReference type="PANTHER" id="PTHR20961">
    <property type="entry name" value="GLYCOSYLTRANSFERASE"/>
    <property type="match status" value="1"/>
</dbReference>
<dbReference type="GO" id="GO:0000139">
    <property type="term" value="C:Golgi membrane"/>
    <property type="evidence" value="ECO:0007669"/>
    <property type="project" value="UniProtKB-SubCell"/>
</dbReference>
<comment type="caution">
    <text evidence="6">The sequence shown here is derived from an EMBL/GenBank/DDBJ whole genome shotgun (WGS) entry which is preliminary data.</text>
</comment>
<keyword evidence="7" id="KW-1185">Reference proteome</keyword>